<feature type="domain" description="Autotransporter" evidence="3">
    <location>
        <begin position="1482"/>
        <end position="1704"/>
    </location>
</feature>
<organism evidence="4 5">
    <name type="scientific">Sneathia sanguinegens</name>
    <dbReference type="NCBI Taxonomy" id="40543"/>
    <lineage>
        <taxon>Bacteria</taxon>
        <taxon>Fusobacteriati</taxon>
        <taxon>Fusobacteriota</taxon>
        <taxon>Fusobacteriia</taxon>
        <taxon>Fusobacteriales</taxon>
        <taxon>Leptotrichiaceae</taxon>
        <taxon>Sneathia</taxon>
    </lineage>
</organism>
<dbReference type="SUPFAM" id="SSF52743">
    <property type="entry name" value="Subtilisin-like"/>
    <property type="match status" value="1"/>
</dbReference>
<evidence type="ECO:0000259" key="2">
    <source>
        <dbReference type="Pfam" id="PF00082"/>
    </source>
</evidence>
<reference evidence="4 5" key="1">
    <citation type="submission" date="2023-06" db="EMBL/GenBank/DDBJ databases">
        <title>Antibody response to the Sneathia vaginalis cytopathogenic toxin A during pregnancy.</title>
        <authorList>
            <person name="Mccoy Z.T."/>
            <person name="Serrano M.G."/>
            <person name="Spaine K."/>
            <person name="Edwards D.J."/>
            <person name="Buck G.A."/>
            <person name="Jefferson K."/>
        </authorList>
    </citation>
    <scope>NUCLEOTIDE SEQUENCE [LARGE SCALE GENOMIC DNA]</scope>
    <source>
        <strain evidence="4 5">CCUG 42621</strain>
    </source>
</reference>
<evidence type="ECO:0000313" key="5">
    <source>
        <dbReference type="Proteomes" id="UP001225134"/>
    </source>
</evidence>
<dbReference type="InterPro" id="IPR000209">
    <property type="entry name" value="Peptidase_S8/S53_dom"/>
</dbReference>
<proteinExistence type="predicted"/>
<keyword evidence="5" id="KW-1185">Reference proteome</keyword>
<dbReference type="Pfam" id="PF00082">
    <property type="entry name" value="Peptidase_S8"/>
    <property type="match status" value="1"/>
</dbReference>
<dbReference type="SUPFAM" id="SSF103515">
    <property type="entry name" value="Autotransporter"/>
    <property type="match status" value="1"/>
</dbReference>
<name>A0ABT7HKT9_9FUSO</name>
<dbReference type="InterPro" id="IPR036709">
    <property type="entry name" value="Autotransporte_beta_dom_sf"/>
</dbReference>
<dbReference type="PROSITE" id="PS51257">
    <property type="entry name" value="PROKAR_LIPOPROTEIN"/>
    <property type="match status" value="1"/>
</dbReference>
<protein>
    <submittedName>
        <fullName evidence="4">S8 family serine peptidase</fullName>
    </submittedName>
</protein>
<keyword evidence="1" id="KW-0732">Signal</keyword>
<dbReference type="EMBL" id="JASSPP010000012">
    <property type="protein sequence ID" value="MDK9581121.1"/>
    <property type="molecule type" value="Genomic_DNA"/>
</dbReference>
<evidence type="ECO:0000256" key="1">
    <source>
        <dbReference type="ARBA" id="ARBA00022729"/>
    </source>
</evidence>
<dbReference type="Pfam" id="PF03797">
    <property type="entry name" value="Autotransporter"/>
    <property type="match status" value="1"/>
</dbReference>
<feature type="domain" description="Peptidase S8/S53" evidence="2">
    <location>
        <begin position="560"/>
        <end position="1009"/>
    </location>
</feature>
<dbReference type="InterPro" id="IPR005546">
    <property type="entry name" value="Autotransporte_beta"/>
</dbReference>
<accession>A0ABT7HKT9</accession>
<dbReference type="NCBIfam" id="TIGR02601">
    <property type="entry name" value="autotrns_rpt"/>
    <property type="match status" value="1"/>
</dbReference>
<evidence type="ECO:0000259" key="3">
    <source>
        <dbReference type="Pfam" id="PF03797"/>
    </source>
</evidence>
<dbReference type="Gene3D" id="3.40.50.200">
    <property type="entry name" value="Peptidase S8/S53 domain"/>
    <property type="match status" value="1"/>
</dbReference>
<dbReference type="Gene3D" id="2.40.128.130">
    <property type="entry name" value="Autotransporter beta-domain"/>
    <property type="match status" value="1"/>
</dbReference>
<dbReference type="RefSeq" id="WP_285153428.1">
    <property type="nucleotide sequence ID" value="NZ_JASSPP010000012.1"/>
</dbReference>
<comment type="caution">
    <text evidence="4">The sequence shown here is derived from an EMBL/GenBank/DDBJ whole genome shotgun (WGS) entry which is preliminary data.</text>
</comment>
<evidence type="ECO:0000313" key="4">
    <source>
        <dbReference type="EMBL" id="MDK9581121.1"/>
    </source>
</evidence>
<sequence length="1722" mass="198157">MKIKNLILLLTFFTSCATFNKKEMAKIDTKPKITYTNHKLSQELDLVSKFRDVDILDFFKKEDFEISNLDYLYKGEQIYINKPISQDVMLVKAEAKEPLLVIKKDDKNYNKYTKNDKYEVIEKDGVKVVKFLKQKTIYLTLHNSKTNTTKEVMLNKPVEIKEVPSLKKDIRYSELKKGKDNGRISYEVVSYNDDDPVKEKISSYYQDYNDEDDYLGKYKVSVKTQAGKNFVNSEKYDVQFGEKLEDYKGKYEDLLENLDEKTLKFSEDGKSIKGGFKFGKLKEIETNYKEENPNSKLEFVTEIKGGTEGKKVGNHTIVRKIIENGKVIFSKEEKAHVSFPGITVAVADSTFSDVSPEFEKRIYRVLPKGMDAKLEKNPADTLGMERSHGATVIGSMVDELASGNSDYLNMLIFTAPMKKMLYHHGYQQKFEPFNLYGSTLGLSNDATKDNEKIYESLYYLNEVFKANLNQYSSNQIAKSLYYYKFDKEFYNLNVHKEKQKDGTFKYLKNPKRKKGEDPIYMTEEEKIAFLKDWYLKLYKILNEMTDITEEQKLAKTNIHFKVLPIGNEKQSLDTSTYSKYLSKVLDEDKNIKAINMSYGSSARFEDYKAIKEMTKEQKEKAVKEYNENPEFRTAIKIWLDRVSEQDFYKNEVEGGNLGIPSMLNYFEAKKKITLTDYQNLLDVRLLELEQRLKTSSELPLSNYDVLFVASQGNTRKINVDLTSFDENGKKIIFENGDKYYGNNFLGIHNFINYKKEEEAKKKGEKAELDYTYRKNMVGVVGLAGTKSFPGISATENISDNLRLYTMKFKGMNYVDEYGFFKEYVNNFNDYYAKLQEKLDSNEYSEASKKEIKEQMKVMQDWTNLKGVDPNGRPLKLSFARAGLEKMMTIAAEGQYYYVKELTKEQNEKLGRKQYIGKDNAEFNFEYSDKTFSKENPGSSFAAPRVTATVGLISQMFPWMTAHQIKQTIFTTADDDYRVISIKEKTADGKEKLVPVQVGLYGVDENIGWGILNKIAAQSGPGRFVKALTHETGNENFVANIPSGYYTFRNHIEGGFDLAHHMYSRGKGLNDLEMFVYSLAKAYTPKYLMGNGFKNSSEGKQAIKFLKENNIELSDIHTKELAKIEKKKQEYYKTFSKEEQELFDDAGLEKLGKGKLVLQGKNTYTGPTLIKEGTLIMLGSSKSPITIYEGAKLKLDFARIKEYRDLSQDADVLNEGKLYSYSERDIINGKYKQKNNGKMLVSTNAKLKLKEVDLSETNFFNYDIFRPKGSVTRKASTDILIIDKISKKDLQKLQLEDIIINTNYKFKVTTAKLDVDGNATKEYQGKYYKESDFPRWSTKPNNNAKPVKLSDDYRVVIKLIKNPNIKNKIENENIVNMDDAKEMLRKLLEKNLKNKPNTTKVQAMEIALEDLYWMNQDEAKTLNGDVLANSQLVGYEIQDLKQSILNNKLIKGRENKISIFAESLNNIKYAINKEKGEKTILNNGLLLGLGYTTKDLYFGLGLNYVKTNMLDFDLKKDLQGTIHANTIGAFGFINFNKNEGYLNTNFSADYMNKKIDRKLLSNTIKDIQSNDLIFTTNFEGGYTFKLQENKYELTPFAQANLLYYVRGNFDENTNFGYKANTEGFLKAYMGLGLKARVNVSNKISLGTSLAYKKYLTDTTLKSNVELKDYDFKYNIKGLKLEDNVVTYGCDMKYSPIDSITLNAQYFGKNLKSHTINLGVKFEF</sequence>
<dbReference type="Proteomes" id="UP001225134">
    <property type="component" value="Unassembled WGS sequence"/>
</dbReference>
<dbReference type="InterPro" id="IPR036852">
    <property type="entry name" value="Peptidase_S8/S53_dom_sf"/>
</dbReference>
<gene>
    <name evidence="4" type="ORF">QQA45_06400</name>
</gene>
<dbReference type="Pfam" id="PF12951">
    <property type="entry name" value="PATR"/>
    <property type="match status" value="1"/>
</dbReference>
<dbReference type="InterPro" id="IPR013425">
    <property type="entry name" value="Autotrns_rpt"/>
</dbReference>